<dbReference type="EMBL" id="AP023439">
    <property type="protein sequence ID" value="BCL18465.1"/>
    <property type="molecule type" value="Genomic_DNA"/>
</dbReference>
<dbReference type="AlphaFoldDB" id="A0A7G1NB90"/>
<name>A0A7G1NB90_9ACTN</name>
<reference evidence="2 3" key="1">
    <citation type="journal article" date="2014" name="Int. J. Syst. Evol. Microbiol.">
        <title>Complete genome sequence of Corynebacterium casei LMG S-19264T (=DSM 44701T), isolated from a smear-ripened cheese.</title>
        <authorList>
            <consortium name="US DOE Joint Genome Institute (JGI-PGF)"/>
            <person name="Walter F."/>
            <person name="Albersmeier A."/>
            <person name="Kalinowski J."/>
            <person name="Ruckert C."/>
        </authorList>
    </citation>
    <scope>NUCLEOTIDE SEQUENCE [LARGE SCALE GENOMIC DNA]</scope>
    <source>
        <strain evidence="2 3">JCM 4255</strain>
    </source>
</reference>
<evidence type="ECO:0000313" key="2">
    <source>
        <dbReference type="EMBL" id="BCL18465.1"/>
    </source>
</evidence>
<accession>A0A7G1NB90</accession>
<dbReference type="Proteomes" id="UP000516373">
    <property type="component" value="Chromosome"/>
</dbReference>
<evidence type="ECO:0000313" key="3">
    <source>
        <dbReference type="Proteomes" id="UP000516373"/>
    </source>
</evidence>
<evidence type="ECO:0000256" key="1">
    <source>
        <dbReference type="SAM" id="MobiDB-lite"/>
    </source>
</evidence>
<dbReference type="KEGG" id="stui:GCM10017668_03080"/>
<feature type="region of interest" description="Disordered" evidence="1">
    <location>
        <begin position="20"/>
        <end position="77"/>
    </location>
</feature>
<organism evidence="2 3">
    <name type="scientific">Streptomyces tuirus</name>
    <dbReference type="NCBI Taxonomy" id="68278"/>
    <lineage>
        <taxon>Bacteria</taxon>
        <taxon>Bacillati</taxon>
        <taxon>Actinomycetota</taxon>
        <taxon>Actinomycetes</taxon>
        <taxon>Kitasatosporales</taxon>
        <taxon>Streptomycetaceae</taxon>
        <taxon>Streptomyces</taxon>
    </lineage>
</organism>
<protein>
    <submittedName>
        <fullName evidence="2">Uncharacterized protein</fullName>
    </submittedName>
</protein>
<proteinExistence type="predicted"/>
<gene>
    <name evidence="2" type="ORF">GCM10017668_03080</name>
</gene>
<sequence length="98" mass="10502">MLELVEAGCDLVVAFGRDAPRLPDDPLPDDPAVLPQGVTGTHQNVGPCGRRGSRPFRRGPDGAGARPFDIRGTGHAHPRQWLAGGRFDLWAEQALPDV</sequence>